<dbReference type="Proteomes" id="UP000001194">
    <property type="component" value="Unassembled WGS sequence"/>
</dbReference>
<dbReference type="RefSeq" id="XP_001887212.1">
    <property type="nucleotide sequence ID" value="XM_001887177.1"/>
</dbReference>
<evidence type="ECO:0000313" key="2">
    <source>
        <dbReference type="Proteomes" id="UP000001194"/>
    </source>
</evidence>
<keyword evidence="2" id="KW-1185">Reference proteome</keyword>
<proteinExistence type="predicted"/>
<dbReference type="AlphaFoldDB" id="B0DTF6"/>
<dbReference type="EMBL" id="DS547133">
    <property type="protein sequence ID" value="EDR02055.1"/>
    <property type="molecule type" value="Genomic_DNA"/>
</dbReference>
<reference evidence="1 2" key="1">
    <citation type="journal article" date="2008" name="Nature">
        <title>The genome of Laccaria bicolor provides insights into mycorrhizal symbiosis.</title>
        <authorList>
            <person name="Martin F."/>
            <person name="Aerts A."/>
            <person name="Ahren D."/>
            <person name="Brun A."/>
            <person name="Danchin E.G.J."/>
            <person name="Duchaussoy F."/>
            <person name="Gibon J."/>
            <person name="Kohler A."/>
            <person name="Lindquist E."/>
            <person name="Pereda V."/>
            <person name="Salamov A."/>
            <person name="Shapiro H.J."/>
            <person name="Wuyts J."/>
            <person name="Blaudez D."/>
            <person name="Buee M."/>
            <person name="Brokstein P."/>
            <person name="Canbaeck B."/>
            <person name="Cohen D."/>
            <person name="Courty P.E."/>
            <person name="Coutinho P.M."/>
            <person name="Delaruelle C."/>
            <person name="Detter J.C."/>
            <person name="Deveau A."/>
            <person name="DiFazio S."/>
            <person name="Duplessis S."/>
            <person name="Fraissinet-Tachet L."/>
            <person name="Lucic E."/>
            <person name="Frey-Klett P."/>
            <person name="Fourrey C."/>
            <person name="Feussner I."/>
            <person name="Gay G."/>
            <person name="Grimwood J."/>
            <person name="Hoegger P.J."/>
            <person name="Jain P."/>
            <person name="Kilaru S."/>
            <person name="Labbe J."/>
            <person name="Lin Y.C."/>
            <person name="Legue V."/>
            <person name="Le Tacon F."/>
            <person name="Marmeisse R."/>
            <person name="Melayah D."/>
            <person name="Montanini B."/>
            <person name="Muratet M."/>
            <person name="Nehls U."/>
            <person name="Niculita-Hirzel H."/>
            <person name="Oudot-Le Secq M.P."/>
            <person name="Peter M."/>
            <person name="Quesneville H."/>
            <person name="Rajashekar B."/>
            <person name="Reich M."/>
            <person name="Rouhier N."/>
            <person name="Schmutz J."/>
            <person name="Yin T."/>
            <person name="Chalot M."/>
            <person name="Henrissat B."/>
            <person name="Kuees U."/>
            <person name="Lucas S."/>
            <person name="Van de Peer Y."/>
            <person name="Podila G.K."/>
            <person name="Polle A."/>
            <person name="Pukkila P.J."/>
            <person name="Richardson P.M."/>
            <person name="Rouze P."/>
            <person name="Sanders I.R."/>
            <person name="Stajich J.E."/>
            <person name="Tunlid A."/>
            <person name="Tuskan G."/>
            <person name="Grigoriev I.V."/>
        </authorList>
    </citation>
    <scope>NUCLEOTIDE SEQUENCE [LARGE SCALE GENOMIC DNA]</scope>
    <source>
        <strain evidence="2">S238N-H82 / ATCC MYA-4686</strain>
    </source>
</reference>
<organism evidence="2">
    <name type="scientific">Laccaria bicolor (strain S238N-H82 / ATCC MYA-4686)</name>
    <name type="common">Bicoloured deceiver</name>
    <name type="synonym">Laccaria laccata var. bicolor</name>
    <dbReference type="NCBI Taxonomy" id="486041"/>
    <lineage>
        <taxon>Eukaryota</taxon>
        <taxon>Fungi</taxon>
        <taxon>Dikarya</taxon>
        <taxon>Basidiomycota</taxon>
        <taxon>Agaricomycotina</taxon>
        <taxon>Agaricomycetes</taxon>
        <taxon>Agaricomycetidae</taxon>
        <taxon>Agaricales</taxon>
        <taxon>Agaricineae</taxon>
        <taxon>Hydnangiaceae</taxon>
        <taxon>Laccaria</taxon>
    </lineage>
</organism>
<evidence type="ECO:0000313" key="1">
    <source>
        <dbReference type="EMBL" id="EDR02055.1"/>
    </source>
</evidence>
<dbReference type="HOGENOM" id="CLU_2812833_0_0_1"/>
<dbReference type="InParanoid" id="B0DTF6"/>
<protein>
    <submittedName>
        <fullName evidence="1">Predicted protein</fullName>
    </submittedName>
</protein>
<sequence length="67" mass="7906">MTVFREGRATAGHPNSAPEMWTAFAHICWSKLLVDALCRPRPTLGILWLWQLYITRRSSHRWLKQRS</sequence>
<dbReference type="GeneID" id="6082892"/>
<accession>B0DTF6</accession>
<name>B0DTF6_LACBS</name>
<gene>
    <name evidence="1" type="ORF">LACBIDRAFT_309999</name>
</gene>
<dbReference type="KEGG" id="lbc:LACBIDRAFT_309999"/>